<keyword evidence="2" id="KW-0813">Transport</keyword>
<proteinExistence type="predicted"/>
<dbReference type="GO" id="GO:0034498">
    <property type="term" value="P:early endosome to Golgi transport"/>
    <property type="evidence" value="ECO:0007669"/>
    <property type="project" value="TreeGrafter"/>
</dbReference>
<feature type="region of interest" description="Disordered" evidence="4">
    <location>
        <begin position="359"/>
        <end position="389"/>
    </location>
</feature>
<dbReference type="InterPro" id="IPR022233">
    <property type="entry name" value="TRAPPC10/Trs130_C"/>
</dbReference>
<dbReference type="GO" id="GO:0005829">
    <property type="term" value="C:cytosol"/>
    <property type="evidence" value="ECO:0007669"/>
    <property type="project" value="GOC"/>
</dbReference>
<reference evidence="8" key="1">
    <citation type="submission" date="2021-09" db="EMBL/GenBank/DDBJ databases">
        <title>A high-quality genome of the endoparasitic fungus Hirsutella rhossiliensis with a comparison of Hirsutella genomes reveals transposable elements contributing to genome size variation.</title>
        <authorList>
            <person name="Lin R."/>
            <person name="Jiao Y."/>
            <person name="Sun X."/>
            <person name="Ling J."/>
            <person name="Xie B."/>
            <person name="Cheng X."/>
        </authorList>
    </citation>
    <scope>NUCLEOTIDE SEQUENCE</scope>
    <source>
        <strain evidence="8">HR02</strain>
    </source>
</reference>
<dbReference type="EMBL" id="JAIZPD010000005">
    <property type="protein sequence ID" value="KAH0962706.1"/>
    <property type="molecule type" value="Genomic_DNA"/>
</dbReference>
<comment type="caution">
    <text evidence="8">The sequence shown here is derived from an EMBL/GenBank/DDBJ whole genome shotgun (WGS) entry which is preliminary data.</text>
</comment>
<keyword evidence="9" id="KW-1185">Reference proteome</keyword>
<evidence type="ECO:0000313" key="9">
    <source>
        <dbReference type="Proteomes" id="UP000824596"/>
    </source>
</evidence>
<protein>
    <submittedName>
        <fullName evidence="8">Trafficking protein particle complex subunit 10, TRAPPC10 domain-containing protein</fullName>
    </submittedName>
</protein>
<dbReference type="InterPro" id="IPR045126">
    <property type="entry name" value="TRAPPC10/Trs130"/>
</dbReference>
<dbReference type="GeneID" id="68354345"/>
<feature type="region of interest" description="Disordered" evidence="4">
    <location>
        <begin position="185"/>
        <end position="208"/>
    </location>
</feature>
<dbReference type="Pfam" id="PF24965">
    <property type="entry name" value="TRS130_4HB"/>
    <property type="match status" value="1"/>
</dbReference>
<name>A0A9P8SJ52_9HYPO</name>
<dbReference type="Pfam" id="PF23274">
    <property type="entry name" value="DUF7077"/>
    <property type="match status" value="1"/>
</dbReference>
<feature type="domain" description="TRAPPC10/Trs130 C-terminal" evidence="5">
    <location>
        <begin position="1308"/>
        <end position="1454"/>
    </location>
</feature>
<accession>A0A9P8SJ52</accession>
<dbReference type="Pfam" id="PF12584">
    <property type="entry name" value="TRAPPC10"/>
    <property type="match status" value="1"/>
</dbReference>
<dbReference type="GO" id="GO:0006891">
    <property type="term" value="P:intra-Golgi vesicle-mediated transport"/>
    <property type="evidence" value="ECO:0007669"/>
    <property type="project" value="TreeGrafter"/>
</dbReference>
<evidence type="ECO:0000259" key="5">
    <source>
        <dbReference type="Pfam" id="PF12584"/>
    </source>
</evidence>
<dbReference type="GO" id="GO:1990071">
    <property type="term" value="C:TRAPPII protein complex"/>
    <property type="evidence" value="ECO:0007669"/>
    <property type="project" value="InterPro"/>
</dbReference>
<comment type="subcellular location">
    <subcellularLocation>
        <location evidence="1">Golgi apparatus</location>
    </subcellularLocation>
</comment>
<dbReference type="PANTHER" id="PTHR13251:SF3">
    <property type="entry name" value="TRAFFICKING PROTEIN PARTICLE COMPLEX SUBUNIT 10"/>
    <property type="match status" value="1"/>
</dbReference>
<evidence type="ECO:0000259" key="7">
    <source>
        <dbReference type="Pfam" id="PF23274"/>
    </source>
</evidence>
<feature type="domain" description="TRAPPC10/Trs130 N-terminal" evidence="6">
    <location>
        <begin position="112"/>
        <end position="428"/>
    </location>
</feature>
<evidence type="ECO:0000256" key="2">
    <source>
        <dbReference type="ARBA" id="ARBA00022448"/>
    </source>
</evidence>
<dbReference type="RefSeq" id="XP_044720219.1">
    <property type="nucleotide sequence ID" value="XM_044863687.1"/>
</dbReference>
<sequence length="1493" mass="162543">MDQQTSTSTVTVEYFDPHDVYKLLAPGLVPRLPLRNLHWQSHAGPIRSIETLHVELLPGGSSSDPAPPLRDAERPSRDDGFQNQPVGGQSGSSEAAPAQPVPAKTPGSQRRHQIPGLRRTPYLKVLLVRCDDNDSYKASVRLEVREWLKLHTPPSGSSKKSSNQEKHDAFEWLIIHVVIPNTAAANQPRSGKLSDTGTPEKTSASSRWRTGSLPLLEKLRSDFNASTKGASDRVAQIRIGINDDAENAWGDLVGKFKTLILSSFDRRVTQYEEDIKEKDAQRSLPGWNFCTFFILKEGLARGFESVGLVEDALVGYDELGVGLDSVLDGQAQTGSPERHGGAVLSYTDELKTLVRKALAPTSDDGGDVDAEDFSGAPPRKNSPDDISISSTKKAYRDRILENKVSVFDFRCYIFSRQISLLLRLGNASSTREELLAKLTAQHESVLRGVAPLAPPMCHDNEPENLQMLAEICRRTLEFIPFISQVMRQDLLRGLTAETGSEPNSTSLDARCLDAVDNIVSSFAFSVAQQILAQTSTRALPIPSTALPGNGQEPKALMPEPKTMMHPARSTSLRASASPRRPPSPGVFPGPGRRASVPDGGAQSSQFLKVGIEELAARRAELYMLSRSVLGGLGKRRGWSDGWDEAPMIHEPGVDEMDDVSLNDGGTAANDAKDDNSDDGLGAAASMVGIESHILRAAMDGADEFYRLYEILTDKALWHHTVAGHQHAVQSCRADLAVLKVHIKEYKVAADYFCETTLFFGGDGWCSLELSMLAMYARCLSQLQSKDDFVRIALKLLTKACAERARLQDKSALFRGSRDTSHADKSPLHAITGELFSLAKTLPSEVKLPLASVFTNIQLDGPPVYHDRRDACSLLVALHSLLPIDITIDAAQLKVASIDSGPCKELAFEKNSLFVLSPGKNHITLDCNSIVSGKFIISHLGLLSSKLYLYYDQDISQPREAAVVFKDPKVRLFQRTGGLDVRASASKHTCLDKNNALDFELSTGWNDLKSCEIRVRPATGGLRLLTTEAKFVDSSMGFARPPESGAFFLGPMTEGTRATFHFPYSVEQDVANVLAKLEVKYVTQSGEAFFLAKALTIPVSLALGVNVQDVFKHHALFSRFIISTATSSPISLHRSELLDSELFESAFGVPPQSDITVFPKQPASLLYRVKRKAGTKTGKRSGRTMYLKLHYSVLQTVAEDVIRESIAEELGQTRLEQYSGLVVEHVLREARRGLEAHDFERAALLGEMTTAFLDGIAWEKRFAGLGTVPGSSEAAAAKLGELLCAWQRKNPRIGLGTGTPGEASSLLIPVEIPSLSVVHTADMRLHLPEPGPVQVGSGGAATVCVNQMVAATLRLRWTRAWDTETAQRDEQAFGYEVAAPAEAWLLGGRRKGRFVIPGSSATSSRAETEAEIPLMLVAQREGWLPLPTVEIREMVAGEASQACEVDWRNVGETVRAVKERRGVTVSLDASGPAGGPLVLESEGLLGGQDARMVA</sequence>
<evidence type="ECO:0000313" key="8">
    <source>
        <dbReference type="EMBL" id="KAH0962706.1"/>
    </source>
</evidence>
<evidence type="ECO:0000259" key="6">
    <source>
        <dbReference type="Pfam" id="PF23036"/>
    </source>
</evidence>
<feature type="region of interest" description="Disordered" evidence="4">
    <location>
        <begin position="57"/>
        <end position="116"/>
    </location>
</feature>
<feature type="compositionally biased region" description="Low complexity" evidence="4">
    <location>
        <begin position="566"/>
        <end position="578"/>
    </location>
</feature>
<dbReference type="OrthoDB" id="10256906at2759"/>
<gene>
    <name evidence="8" type="ORF">HRG_05216</name>
</gene>
<dbReference type="InterPro" id="IPR055505">
    <property type="entry name" value="DUF7077"/>
</dbReference>
<evidence type="ECO:0000256" key="4">
    <source>
        <dbReference type="SAM" id="MobiDB-lite"/>
    </source>
</evidence>
<organism evidence="8 9">
    <name type="scientific">Hirsutella rhossiliensis</name>
    <dbReference type="NCBI Taxonomy" id="111463"/>
    <lineage>
        <taxon>Eukaryota</taxon>
        <taxon>Fungi</taxon>
        <taxon>Dikarya</taxon>
        <taxon>Ascomycota</taxon>
        <taxon>Pezizomycotina</taxon>
        <taxon>Sordariomycetes</taxon>
        <taxon>Hypocreomycetidae</taxon>
        <taxon>Hypocreales</taxon>
        <taxon>Ophiocordycipitaceae</taxon>
        <taxon>Hirsutella</taxon>
    </lineage>
</organism>
<dbReference type="Pfam" id="PF23036">
    <property type="entry name" value="TRAPPC10_1st"/>
    <property type="match status" value="1"/>
</dbReference>
<evidence type="ECO:0000256" key="1">
    <source>
        <dbReference type="ARBA" id="ARBA00004555"/>
    </source>
</evidence>
<keyword evidence="3" id="KW-0333">Golgi apparatus</keyword>
<dbReference type="Proteomes" id="UP000824596">
    <property type="component" value="Unassembled WGS sequence"/>
</dbReference>
<evidence type="ECO:0000256" key="3">
    <source>
        <dbReference type="ARBA" id="ARBA00023034"/>
    </source>
</evidence>
<feature type="compositionally biased region" description="Polar residues" evidence="4">
    <location>
        <begin position="81"/>
        <end position="93"/>
    </location>
</feature>
<dbReference type="InterPro" id="IPR056913">
    <property type="entry name" value="TRAPPC10/Trs130_N"/>
</dbReference>
<feature type="domain" description="DUF7077" evidence="7">
    <location>
        <begin position="976"/>
        <end position="1096"/>
    </location>
</feature>
<dbReference type="PANTHER" id="PTHR13251">
    <property type="entry name" value="EPILEPSY HOLOPROSENCEPHALY CANDIDATE 1/TMEM1"/>
    <property type="match status" value="1"/>
</dbReference>
<feature type="region of interest" description="Disordered" evidence="4">
    <location>
        <begin position="542"/>
        <end position="601"/>
    </location>
</feature>
<feature type="compositionally biased region" description="Basic and acidic residues" evidence="4">
    <location>
        <begin position="70"/>
        <end position="80"/>
    </location>
</feature>